<evidence type="ECO:0000256" key="2">
    <source>
        <dbReference type="ARBA" id="ARBA00022801"/>
    </source>
</evidence>
<accession>A0A4W5LCM4</accession>
<dbReference type="InterPro" id="IPR036265">
    <property type="entry name" value="HIT-like_sf"/>
</dbReference>
<reference evidence="6" key="1">
    <citation type="submission" date="2018-06" db="EMBL/GenBank/DDBJ databases">
        <title>Genome assembly of Danube salmon.</title>
        <authorList>
            <person name="Macqueen D.J."/>
            <person name="Gundappa M.K."/>
        </authorList>
    </citation>
    <scope>NUCLEOTIDE SEQUENCE [LARGE SCALE GENOMIC DNA]</scope>
</reference>
<proteinExistence type="inferred from homology"/>
<dbReference type="STRING" id="62062.ENSHHUP00000023444"/>
<dbReference type="SUPFAM" id="SSF54197">
    <property type="entry name" value="HIT-like"/>
    <property type="match status" value="1"/>
</dbReference>
<evidence type="ECO:0000256" key="4">
    <source>
        <dbReference type="ARBA" id="ARBA00025764"/>
    </source>
</evidence>
<sequence length="165" mass="18580">MATNEGSESANVDICQINVGQGEVYDKKCTFCKVVNNEMGTEILHVDEEVSCFRDIKSGLCHFKVVCVCARVCVLEKMVEIGMEILQKNNVLDLSDVRFGFHWPPFCSVSHLHLHVLAPASQMGFMSRLFYRPNSYWFVTADQLIQQLNFKVDQLSGGLQSGLVQ</sequence>
<dbReference type="GeneTree" id="ENSGT00510000047616"/>
<dbReference type="PANTHER" id="PTHR12486:SF5">
    <property type="entry name" value="ADENOSINE 5'-MONOPHOSPHORAMIDASE HINT3"/>
    <property type="match status" value="1"/>
</dbReference>
<keyword evidence="1" id="KW-0547">Nucleotide-binding</keyword>
<evidence type="ECO:0000256" key="1">
    <source>
        <dbReference type="ARBA" id="ARBA00022741"/>
    </source>
</evidence>
<evidence type="ECO:0000313" key="6">
    <source>
        <dbReference type="Proteomes" id="UP000314982"/>
    </source>
</evidence>
<dbReference type="Ensembl" id="ENSHHUT00000024331.1">
    <property type="protein sequence ID" value="ENSHHUP00000023444.1"/>
    <property type="gene ID" value="ENSHHUG00000014709.1"/>
</dbReference>
<name>A0A4W5LCM4_9TELE</name>
<reference evidence="5" key="2">
    <citation type="submission" date="2025-08" db="UniProtKB">
        <authorList>
            <consortium name="Ensembl"/>
        </authorList>
    </citation>
    <scope>IDENTIFICATION</scope>
</reference>
<keyword evidence="6" id="KW-1185">Reference proteome</keyword>
<dbReference type="PANTHER" id="PTHR12486">
    <property type="entry name" value="APRATAXIN-RELATED"/>
    <property type="match status" value="1"/>
</dbReference>
<comment type="similarity">
    <text evidence="4">Belongs to the HINT family.</text>
</comment>
<evidence type="ECO:0000313" key="5">
    <source>
        <dbReference type="Ensembl" id="ENSHHUP00000023444.1"/>
    </source>
</evidence>
<organism evidence="5 6">
    <name type="scientific">Hucho hucho</name>
    <name type="common">huchen</name>
    <dbReference type="NCBI Taxonomy" id="62062"/>
    <lineage>
        <taxon>Eukaryota</taxon>
        <taxon>Metazoa</taxon>
        <taxon>Chordata</taxon>
        <taxon>Craniata</taxon>
        <taxon>Vertebrata</taxon>
        <taxon>Euteleostomi</taxon>
        <taxon>Actinopterygii</taxon>
        <taxon>Neopterygii</taxon>
        <taxon>Teleostei</taxon>
        <taxon>Protacanthopterygii</taxon>
        <taxon>Salmoniformes</taxon>
        <taxon>Salmonidae</taxon>
        <taxon>Salmoninae</taxon>
        <taxon>Hucho</taxon>
    </lineage>
</organism>
<keyword evidence="2" id="KW-0378">Hydrolase</keyword>
<dbReference type="Proteomes" id="UP000314982">
    <property type="component" value="Unassembled WGS sequence"/>
</dbReference>
<evidence type="ECO:0000256" key="3">
    <source>
        <dbReference type="ARBA" id="ARBA00024472"/>
    </source>
</evidence>
<dbReference type="Pfam" id="PF11969">
    <property type="entry name" value="DcpS_C"/>
    <property type="match status" value="1"/>
</dbReference>
<dbReference type="AlphaFoldDB" id="A0A4W5LCM4"/>
<comment type="catalytic activity">
    <reaction evidence="3">
        <text>adenosine 5'-phosphoramidate + H2O = NH4(+) + AMP</text>
        <dbReference type="Rhea" id="RHEA:67916"/>
        <dbReference type="ChEBI" id="CHEBI:15377"/>
        <dbReference type="ChEBI" id="CHEBI:28938"/>
        <dbReference type="ChEBI" id="CHEBI:57890"/>
        <dbReference type="ChEBI" id="CHEBI:456215"/>
    </reaction>
</comment>
<dbReference type="Gene3D" id="3.30.428.10">
    <property type="entry name" value="HIT-like"/>
    <property type="match status" value="1"/>
</dbReference>
<dbReference type="GO" id="GO:0016787">
    <property type="term" value="F:hydrolase activity"/>
    <property type="evidence" value="ECO:0007669"/>
    <property type="project" value="UniProtKB-KW"/>
</dbReference>
<protein>
    <submittedName>
        <fullName evidence="5">Histidine triad nucleotide binding protein 3</fullName>
    </submittedName>
</protein>
<reference evidence="5" key="3">
    <citation type="submission" date="2025-09" db="UniProtKB">
        <authorList>
            <consortium name="Ensembl"/>
        </authorList>
    </citation>
    <scope>IDENTIFICATION</scope>
</reference>
<dbReference type="GO" id="GO:0000166">
    <property type="term" value="F:nucleotide binding"/>
    <property type="evidence" value="ECO:0007669"/>
    <property type="project" value="UniProtKB-KW"/>
</dbReference>